<proteinExistence type="predicted"/>
<organism evidence="1 2">
    <name type="scientific">Rhabditophanes sp. KR3021</name>
    <dbReference type="NCBI Taxonomy" id="114890"/>
    <lineage>
        <taxon>Eukaryota</taxon>
        <taxon>Metazoa</taxon>
        <taxon>Ecdysozoa</taxon>
        <taxon>Nematoda</taxon>
        <taxon>Chromadorea</taxon>
        <taxon>Rhabditida</taxon>
        <taxon>Tylenchina</taxon>
        <taxon>Panagrolaimomorpha</taxon>
        <taxon>Strongyloidoidea</taxon>
        <taxon>Alloionematidae</taxon>
        <taxon>Rhabditophanes</taxon>
    </lineage>
</organism>
<evidence type="ECO:0000313" key="1">
    <source>
        <dbReference type="Proteomes" id="UP000095286"/>
    </source>
</evidence>
<evidence type="ECO:0000313" key="2">
    <source>
        <dbReference type="WBParaSite" id="RSKR_0000069400.1"/>
    </source>
</evidence>
<sequence>MTITYNHPNQSRIKNKSTRALVLGLTTFFYLIIGSLVFTFLEEEADALLRLDIEAHNQTIQAKYNFTDDDFKELTNLIVTGLPYKNGTHWDYWSSAFFCFTVITTIGYGSSTPMTPLGKLFCICYATAGIPINLIMFQSIGERINTAIKAALILLSRLLAKLHINFLHQIKVIHLIFTSLSIGFLIMMVGTITFHNHEDWSYFDSFWYCAITFSTVGLGELVPLQSQNWQNENFIYFVFTICFIMFGLSIFSACVNLLVLAFMASNSDIVTAASRRLRRSFIYRSSFKAVRRFSRRSGSAIQLPKRHLKEAIGREDEEGVVAKKRRKTMHSVTINENVQKISVTKQMSIPLALESTPMSKFKRFASFDDMRSVSIEPLTSTCCILNRSTSLKRNNESTKKKQRVPYSVRHMEKGEPDASRKLRVVAFVAVALSTVAIVFAVVTLPLMFGYIQALQSKLITESDYCKIQSKSIWVEVFSIQDTLKSNKLQAAQSRFKKSWAFGKWINDDPSQYEGSKKVSAPPGVEPTPDYSQSQPVVNAEAAPEPPKQCGCTCQAGLPGDEGPEGEKGEDGIDGLPGKNGEPGKDGEILPYDGPQKEPCIICPPGPQGLTGNPGPKGPPGPRGSPGKAGEDGKKGEIGLPGAPGPKGITGKQGVRGPRGISGQVILVQGPPGRPGIPGPQGPPGAQGVQGKPGNDGQPGLPGLTGDAGAPGMNGHPGNQGPQGEPGPQGSKGDCSLCGRMLRRKQDEYDDPSEVLRLARLTVKEANIRAARLQNQTTQHLVERVKDLKYWSSEIDRELLDLNEDNEDMQRYFRKLQTCMQITSEALKVNETCGAVRRKRVQVDSSDRVDSALHKEKDVIGDGVRQMKEFNGVIERQIEINESARNRLNRDFMLKQEAINLDHRSAALGVEGRYNKRMAEGDLEIRDGAPLQRMSEYNDWVENTAANLNQSAKARAVSRKIVQKMIQSVREVAQALRQEAIAVEATLKDSIRLWSEWRDSLQGQLGAKDKEMKIADSAINEIQMSLKLKGSPLQIALTRQNQRGLRPGIELCNDKAQHALQTELNNLKASMLTLEHQLDRAKDSRRKLDGERYRLQRKLEICQQNVVVDNEVLRNIRSTYPQEIQLSGFLVGEMPKHRK</sequence>
<protein>
    <submittedName>
        <fullName evidence="2">Col_cuticle_N domain-containing protein</fullName>
    </submittedName>
</protein>
<reference evidence="2" key="1">
    <citation type="submission" date="2016-11" db="UniProtKB">
        <authorList>
            <consortium name="WormBaseParasite"/>
        </authorList>
    </citation>
    <scope>IDENTIFICATION</scope>
    <source>
        <strain evidence="2">KR3021</strain>
    </source>
</reference>
<accession>A0AC35THJ8</accession>
<dbReference type="Proteomes" id="UP000095286">
    <property type="component" value="Unplaced"/>
</dbReference>
<name>A0AC35THJ8_9BILA</name>
<dbReference type="WBParaSite" id="RSKR_0000069400.1">
    <property type="protein sequence ID" value="RSKR_0000069400.1"/>
    <property type="gene ID" value="RSKR_0000069400"/>
</dbReference>